<dbReference type="Pfam" id="PF00534">
    <property type="entry name" value="Glycos_transf_1"/>
    <property type="match status" value="1"/>
</dbReference>
<dbReference type="InterPro" id="IPR028098">
    <property type="entry name" value="Glyco_trans_4-like_N"/>
</dbReference>
<dbReference type="AlphaFoldDB" id="A0AAE3P571"/>
<dbReference type="InterPro" id="IPR001296">
    <property type="entry name" value="Glyco_trans_1"/>
</dbReference>
<feature type="domain" description="Glycosyl transferase family 1" evidence="1">
    <location>
        <begin position="188"/>
        <end position="322"/>
    </location>
</feature>
<comment type="caution">
    <text evidence="3">The sequence shown here is derived from an EMBL/GenBank/DDBJ whole genome shotgun (WGS) entry which is preliminary data.</text>
</comment>
<dbReference type="Gene3D" id="3.40.50.2000">
    <property type="entry name" value="Glycogen Phosphorylase B"/>
    <property type="match status" value="2"/>
</dbReference>
<name>A0AAE3P571_9BACT</name>
<protein>
    <submittedName>
        <fullName evidence="3">Glycosyltransferase involved in cell wall bisynthesis</fullName>
    </submittedName>
</protein>
<evidence type="ECO:0000313" key="3">
    <source>
        <dbReference type="EMBL" id="MDF2952999.1"/>
    </source>
</evidence>
<dbReference type="Pfam" id="PF13439">
    <property type="entry name" value="Glyco_transf_4"/>
    <property type="match status" value="1"/>
</dbReference>
<dbReference type="Proteomes" id="UP001144110">
    <property type="component" value="Unassembled WGS sequence"/>
</dbReference>
<organism evidence="3 4">
    <name type="scientific">Candidatus Thermodesulfobacterium syntrophicum</name>
    <dbReference type="NCBI Taxonomy" id="3060442"/>
    <lineage>
        <taxon>Bacteria</taxon>
        <taxon>Pseudomonadati</taxon>
        <taxon>Thermodesulfobacteriota</taxon>
        <taxon>Thermodesulfobacteria</taxon>
        <taxon>Thermodesulfobacteriales</taxon>
        <taxon>Thermodesulfobacteriaceae</taxon>
        <taxon>Thermodesulfobacterium</taxon>
    </lineage>
</organism>
<evidence type="ECO:0000259" key="2">
    <source>
        <dbReference type="Pfam" id="PF13439"/>
    </source>
</evidence>
<evidence type="ECO:0000313" key="4">
    <source>
        <dbReference type="Proteomes" id="UP001144110"/>
    </source>
</evidence>
<dbReference type="EMBL" id="JAPHEG010000001">
    <property type="protein sequence ID" value="MDF2952999.1"/>
    <property type="molecule type" value="Genomic_DNA"/>
</dbReference>
<evidence type="ECO:0000259" key="1">
    <source>
        <dbReference type="Pfam" id="PF00534"/>
    </source>
</evidence>
<feature type="domain" description="Glycosyltransferase subfamily 4-like N-terminal" evidence="2">
    <location>
        <begin position="16"/>
        <end position="175"/>
    </location>
</feature>
<dbReference type="SUPFAM" id="SSF53756">
    <property type="entry name" value="UDP-Glycosyltransferase/glycogen phosphorylase"/>
    <property type="match status" value="1"/>
</dbReference>
<proteinExistence type="predicted"/>
<dbReference type="GO" id="GO:0016757">
    <property type="term" value="F:glycosyltransferase activity"/>
    <property type="evidence" value="ECO:0007669"/>
    <property type="project" value="InterPro"/>
</dbReference>
<gene>
    <name evidence="3" type="ORF">OD816_000244</name>
</gene>
<dbReference type="PANTHER" id="PTHR12526">
    <property type="entry name" value="GLYCOSYLTRANSFERASE"/>
    <property type="match status" value="1"/>
</dbReference>
<sequence>MKKIILVRPKIGFGLGGAETHAAEVAVKLLERGFEVGIVACDLSFPKKIQEKIEFYQVRIKGFGSILKHLLFVAQTKQILRRLRYDYLISFFRFPGADLFILCDPLFSFLIKQKKSFLWQIRPRYRVLLHLEKKALYSAKRVISLFNLGKELIKRFYPQVAKRVFVCHRGIDFQRFNPELKNKKKLLREMMGFREEDYLILFVGFDVKRKGLNLLLKVVPKLPKKVKLLIAGKEGTSTDRIIYLGRVKEIEKLYAISDLFVLPTFYDPGAMATLEALAGGTPVITSIYDGTSEFIKEGINGYVTSLEEKDLKAKILRAMENSFNPQVCYNSIKHLTWDNYVDCLISQLEKV</sequence>
<reference evidence="3" key="1">
    <citation type="submission" date="2022-11" db="EMBL/GenBank/DDBJ databases">
        <title>Candidatus Alkanophaga archaea from heated hydrothermal vent sediment oxidize petroleum alkanes.</title>
        <authorList>
            <person name="Zehnle H."/>
            <person name="Laso-Perez R."/>
            <person name="Lipp J."/>
            <person name="Teske A."/>
            <person name="Wegener G."/>
        </authorList>
    </citation>
    <scope>NUCLEOTIDE SEQUENCE</scope>
    <source>
        <strain evidence="3">MCA70</strain>
    </source>
</reference>
<dbReference type="CDD" id="cd03801">
    <property type="entry name" value="GT4_PimA-like"/>
    <property type="match status" value="1"/>
</dbReference>
<accession>A0AAE3P571</accession>